<proteinExistence type="predicted"/>
<gene>
    <name evidence="1" type="ORF">Cylst_1622</name>
</gene>
<evidence type="ECO:0000313" key="2">
    <source>
        <dbReference type="Proteomes" id="UP000010475"/>
    </source>
</evidence>
<accession>K9WU38</accession>
<dbReference type="STRING" id="56107.Cylst_1622"/>
<reference evidence="1 2" key="1">
    <citation type="submission" date="2012-06" db="EMBL/GenBank/DDBJ databases">
        <title>Finished chromosome of genome of Cylindrospermum stagnale PCC 7417.</title>
        <authorList>
            <consortium name="US DOE Joint Genome Institute"/>
            <person name="Gugger M."/>
            <person name="Coursin T."/>
            <person name="Rippka R."/>
            <person name="Tandeau De Marsac N."/>
            <person name="Huntemann M."/>
            <person name="Wei C.-L."/>
            <person name="Han J."/>
            <person name="Detter J.C."/>
            <person name="Han C."/>
            <person name="Tapia R."/>
            <person name="Chen A."/>
            <person name="Kyrpides N."/>
            <person name="Mavromatis K."/>
            <person name="Markowitz V."/>
            <person name="Szeto E."/>
            <person name="Ivanova N."/>
            <person name="Pagani I."/>
            <person name="Pati A."/>
            <person name="Goodwin L."/>
            <person name="Nordberg H.P."/>
            <person name="Cantor M.N."/>
            <person name="Hua S.X."/>
            <person name="Woyke T."/>
            <person name="Kerfeld C.A."/>
        </authorList>
    </citation>
    <scope>NUCLEOTIDE SEQUENCE [LARGE SCALE GENOMIC DNA]</scope>
    <source>
        <strain evidence="1 2">PCC 7417</strain>
    </source>
</reference>
<dbReference type="HOGENOM" id="CLU_1892761_0_0_3"/>
<dbReference type="RefSeq" id="WP_015207156.1">
    <property type="nucleotide sequence ID" value="NC_019757.1"/>
</dbReference>
<sequence>MTTFDDLLSIVTDPMISPDGWGDYYLEVVIELAHKLSQSGEIQECLQHLPLLDEEAHVRLIQVITNFPSSQLFEPLLGLLVEADGELAEVLIDGLRTWSLDREQRQQLLLVAEKFRGQSKLLDMVINELTTGIR</sequence>
<dbReference type="Proteomes" id="UP000010475">
    <property type="component" value="Chromosome"/>
</dbReference>
<dbReference type="AlphaFoldDB" id="K9WU38"/>
<dbReference type="EMBL" id="CP003642">
    <property type="protein sequence ID" value="AFZ23900.1"/>
    <property type="molecule type" value="Genomic_DNA"/>
</dbReference>
<evidence type="ECO:0000313" key="1">
    <source>
        <dbReference type="EMBL" id="AFZ23900.1"/>
    </source>
</evidence>
<name>K9WU38_9NOST</name>
<dbReference type="KEGG" id="csg:Cylst_1622"/>
<organism evidence="1 2">
    <name type="scientific">Cylindrospermum stagnale PCC 7417</name>
    <dbReference type="NCBI Taxonomy" id="56107"/>
    <lineage>
        <taxon>Bacteria</taxon>
        <taxon>Bacillati</taxon>
        <taxon>Cyanobacteriota</taxon>
        <taxon>Cyanophyceae</taxon>
        <taxon>Nostocales</taxon>
        <taxon>Nostocaceae</taxon>
        <taxon>Cylindrospermum</taxon>
    </lineage>
</organism>
<keyword evidence="2" id="KW-1185">Reference proteome</keyword>
<protein>
    <recommendedName>
        <fullName evidence="3">Immunity protein 30 domain-containing protein</fullName>
    </recommendedName>
</protein>
<evidence type="ECO:0008006" key="3">
    <source>
        <dbReference type="Google" id="ProtNLM"/>
    </source>
</evidence>